<dbReference type="Pfam" id="PF01138">
    <property type="entry name" value="RNase_PH"/>
    <property type="match status" value="1"/>
</dbReference>
<dbReference type="SUPFAM" id="SSF54373">
    <property type="entry name" value="FAD-linked reductases, C-terminal domain"/>
    <property type="match status" value="1"/>
</dbReference>
<protein>
    <recommendedName>
        <fullName evidence="3">Exoribonuclease phosphorolytic domain-containing protein</fullName>
    </recommendedName>
</protein>
<dbReference type="Gene3D" id="1.10.405.10">
    <property type="entry name" value="Guanine Nucleotide Dissociation Inhibitor, domain 1"/>
    <property type="match status" value="1"/>
</dbReference>
<comment type="caution">
    <text evidence="4">The sequence shown here is derived from an EMBL/GenBank/DDBJ whole genome shotgun (WGS) entry which is preliminary data.</text>
</comment>
<dbReference type="PANTHER" id="PTHR11787">
    <property type="entry name" value="RAB GDP-DISSOCIATION INHIBITOR"/>
    <property type="match status" value="1"/>
</dbReference>
<feature type="domain" description="Exoribonuclease phosphorolytic" evidence="3">
    <location>
        <begin position="143"/>
        <end position="325"/>
    </location>
</feature>
<dbReference type="GO" id="GO:0005092">
    <property type="term" value="F:GDP-dissociation inhibitor activity"/>
    <property type="evidence" value="ECO:0007669"/>
    <property type="project" value="InterPro"/>
</dbReference>
<dbReference type="GO" id="GO:0000176">
    <property type="term" value="C:nuclear exosome (RNase complex)"/>
    <property type="evidence" value="ECO:0007669"/>
    <property type="project" value="UniProtKB-ARBA"/>
</dbReference>
<sequence length="824" mass="89778">MIHCLCRTGSTTRLSDLGSQYSSLLDPVLTTHAASVPAHLHRRAKSYTAPYWAHVYSAAAVTNSDLSTRPWLMVAEAGAAGDRPPMRKLVKEPNRSSRPSFSLELSDGETERKYKGGVWRRHLTRLKELYRRTENNGRAPAEPRPVHVHTQSLSHAQGSAVVRAGDTTVICGVRGEVLPVAYIPHYRPRNHYAGGAEATKTAADRRELKDYDLLVPNVELATGCAPQLLPGVPPTALAQTLSTRVYSLLHRCAVVNAADLRIWHMTEHDSGDEMEQDDAGDKDERLELVAYWVLYIDLLFVSYDGNPLDAAWAAVLAALRSAKLPVTRWDPDREGVICSRTQTRSLASISDTLWDVVICGTGLQQSLLALSLSRSGKKVLHVDPNQYYGGKEAALSLQEVDDWLAALNPTLPSDSMAETVFSAAEVVKEEKDTGARTLSFPRAYSLALAPQIIHNRSKLLSQLVSSRSYRQVEFMAVGSFHILKPPKPAAKREQQTEIDTPGPVSSQSGRLSFARIPSTREDIFSTTTIPAKTKRALVKFLKFVAEHESEAQRAIWEPFADTPLQEFLRTESKLDDEARLYIITLTLSLDGHIGTRDGLAALYRHLSSMGMLGPGFAAVYPKWGGLSEIAQVACRAGAVGGGVYILGTGVKEVQRTADDERQLRLLLSDDVVVQTRFLVGAAASPNSETPLTKVSRLVTVVGSPLPSLFEPPVEGAPTPAVAVIALPAGTVTLENGQVSGSPIYVLVHSSDTGECPTLQCVLYLTTSSSPEAKEMLQNAAASVLAAVEDESPPQILYQLYYEQMEGSSRLESHVAPKAQFIIRA</sequence>
<dbReference type="Gene3D" id="3.50.50.60">
    <property type="entry name" value="FAD/NAD(P)-binding domain"/>
    <property type="match status" value="1"/>
</dbReference>
<dbReference type="GO" id="GO:0005968">
    <property type="term" value="C:Rab-protein geranylgeranyltransferase complex"/>
    <property type="evidence" value="ECO:0007669"/>
    <property type="project" value="TreeGrafter"/>
</dbReference>
<name>A0AAD9MI84_9PEZI</name>
<evidence type="ECO:0000256" key="1">
    <source>
        <dbReference type="ARBA" id="ARBA00005593"/>
    </source>
</evidence>
<dbReference type="PANTHER" id="PTHR11787:SF4">
    <property type="entry name" value="CHM, RAB ESCORT PROTEIN 1"/>
    <property type="match status" value="1"/>
</dbReference>
<comment type="similarity">
    <text evidence="1">Belongs to the Rab GDI family.</text>
</comment>
<dbReference type="InterPro" id="IPR036188">
    <property type="entry name" value="FAD/NAD-bd_sf"/>
</dbReference>
<feature type="region of interest" description="Disordered" evidence="2">
    <location>
        <begin position="488"/>
        <end position="510"/>
    </location>
</feature>
<evidence type="ECO:0000313" key="5">
    <source>
        <dbReference type="Proteomes" id="UP001217918"/>
    </source>
</evidence>
<dbReference type="Pfam" id="PF00996">
    <property type="entry name" value="GDI"/>
    <property type="match status" value="1"/>
</dbReference>
<organism evidence="4 5">
    <name type="scientific">Phyllachora maydis</name>
    <dbReference type="NCBI Taxonomy" id="1825666"/>
    <lineage>
        <taxon>Eukaryota</taxon>
        <taxon>Fungi</taxon>
        <taxon>Dikarya</taxon>
        <taxon>Ascomycota</taxon>
        <taxon>Pezizomycotina</taxon>
        <taxon>Sordariomycetes</taxon>
        <taxon>Sordariomycetidae</taxon>
        <taxon>Phyllachorales</taxon>
        <taxon>Phyllachoraceae</taxon>
        <taxon>Phyllachora</taxon>
    </lineage>
</organism>
<evidence type="ECO:0000313" key="4">
    <source>
        <dbReference type="EMBL" id="KAK2075165.1"/>
    </source>
</evidence>
<reference evidence="4" key="1">
    <citation type="journal article" date="2023" name="Mol. Plant Microbe Interact.">
        <title>Elucidating the Obligate Nature and Biological Capacity of an Invasive Fungal Corn Pathogen.</title>
        <authorList>
            <person name="MacCready J.S."/>
            <person name="Roggenkamp E.M."/>
            <person name="Gdanetz K."/>
            <person name="Chilvers M.I."/>
        </authorList>
    </citation>
    <scope>NUCLEOTIDE SEQUENCE</scope>
    <source>
        <strain evidence="4">PM02</strain>
    </source>
</reference>
<dbReference type="Gene3D" id="3.30.230.70">
    <property type="entry name" value="GHMP Kinase, N-terminal domain"/>
    <property type="match status" value="1"/>
</dbReference>
<accession>A0AAD9MI84</accession>
<dbReference type="GO" id="GO:0007264">
    <property type="term" value="P:small GTPase-mediated signal transduction"/>
    <property type="evidence" value="ECO:0007669"/>
    <property type="project" value="InterPro"/>
</dbReference>
<dbReference type="InterPro" id="IPR001247">
    <property type="entry name" value="ExoRNase_PH_dom1"/>
</dbReference>
<dbReference type="SUPFAM" id="SSF54211">
    <property type="entry name" value="Ribosomal protein S5 domain 2-like"/>
    <property type="match status" value="1"/>
</dbReference>
<dbReference type="Proteomes" id="UP001217918">
    <property type="component" value="Unassembled WGS sequence"/>
</dbReference>
<evidence type="ECO:0000256" key="2">
    <source>
        <dbReference type="SAM" id="MobiDB-lite"/>
    </source>
</evidence>
<feature type="region of interest" description="Disordered" evidence="2">
    <location>
        <begin position="84"/>
        <end position="104"/>
    </location>
</feature>
<dbReference type="InterPro" id="IPR018203">
    <property type="entry name" value="GDP_dissociation_inhibitor"/>
</dbReference>
<dbReference type="GO" id="GO:0016192">
    <property type="term" value="P:vesicle-mediated transport"/>
    <property type="evidence" value="ECO:0007669"/>
    <property type="project" value="TreeGrafter"/>
</dbReference>
<proteinExistence type="inferred from homology"/>
<dbReference type="SUPFAM" id="SSF51905">
    <property type="entry name" value="FAD/NAD(P)-binding domain"/>
    <property type="match status" value="1"/>
</dbReference>
<dbReference type="InterPro" id="IPR020568">
    <property type="entry name" value="Ribosomal_Su5_D2-typ_SF"/>
</dbReference>
<dbReference type="EMBL" id="JAQQPM010000009">
    <property type="protein sequence ID" value="KAK2075165.1"/>
    <property type="molecule type" value="Genomic_DNA"/>
</dbReference>
<evidence type="ECO:0000259" key="3">
    <source>
        <dbReference type="Pfam" id="PF01138"/>
    </source>
</evidence>
<dbReference type="GO" id="GO:0005829">
    <property type="term" value="C:cytosol"/>
    <property type="evidence" value="ECO:0007669"/>
    <property type="project" value="TreeGrafter"/>
</dbReference>
<dbReference type="AlphaFoldDB" id="A0AAD9MI84"/>
<keyword evidence="5" id="KW-1185">Reference proteome</keyword>
<gene>
    <name evidence="4" type="ORF">P8C59_009313</name>
</gene>
<dbReference type="Gene3D" id="3.30.519.10">
    <property type="entry name" value="Guanine Nucleotide Dissociation Inhibitor, domain 2"/>
    <property type="match status" value="1"/>
</dbReference>
<dbReference type="InterPro" id="IPR027408">
    <property type="entry name" value="PNPase/RNase_PH_dom_sf"/>
</dbReference>
<dbReference type="PRINTS" id="PR00891">
    <property type="entry name" value="RABGDIREP"/>
</dbReference>